<dbReference type="SMART" id="SM00827">
    <property type="entry name" value="PKS_AT"/>
    <property type="match status" value="1"/>
</dbReference>
<dbReference type="PROSITE" id="PS52004">
    <property type="entry name" value="KS3_2"/>
    <property type="match status" value="1"/>
</dbReference>
<dbReference type="InterPro" id="IPR001227">
    <property type="entry name" value="Ac_transferase_dom_sf"/>
</dbReference>
<keyword evidence="7" id="KW-1185">Reference proteome</keyword>
<dbReference type="PROSITE" id="PS00606">
    <property type="entry name" value="KS3_1"/>
    <property type="match status" value="1"/>
</dbReference>
<organism evidence="6 7">
    <name type="scientific">Frankia casuarinae (strain DSM 45818 / CECT 9043 / HFP020203 / CcI3)</name>
    <dbReference type="NCBI Taxonomy" id="106370"/>
    <lineage>
        <taxon>Bacteria</taxon>
        <taxon>Bacillati</taxon>
        <taxon>Actinomycetota</taxon>
        <taxon>Actinomycetes</taxon>
        <taxon>Frankiales</taxon>
        <taxon>Frankiaceae</taxon>
        <taxon>Frankia</taxon>
    </lineage>
</organism>
<dbReference type="CDD" id="cd00833">
    <property type="entry name" value="PKS"/>
    <property type="match status" value="1"/>
</dbReference>
<dbReference type="eggNOG" id="COG1028">
    <property type="taxonomic scope" value="Bacteria"/>
</dbReference>
<dbReference type="SMART" id="SM00822">
    <property type="entry name" value="PKS_KR"/>
    <property type="match status" value="1"/>
</dbReference>
<dbReference type="SUPFAM" id="SSF55048">
    <property type="entry name" value="Probable ACP-binding domain of malonyl-CoA ACP transacylase"/>
    <property type="match status" value="1"/>
</dbReference>
<dbReference type="SUPFAM" id="SSF52151">
    <property type="entry name" value="FabD/lysophospholipase-like"/>
    <property type="match status" value="1"/>
</dbReference>
<feature type="domain" description="Ketosynthase family 3 (KS3)" evidence="5">
    <location>
        <begin position="733"/>
        <end position="1190"/>
    </location>
</feature>
<dbReference type="GO" id="GO:0004315">
    <property type="term" value="F:3-oxoacyl-[acyl-carrier-protein] synthase activity"/>
    <property type="evidence" value="ECO:0007669"/>
    <property type="project" value="InterPro"/>
</dbReference>
<name>Q2JEI2_FRACC</name>
<feature type="compositionally biased region" description="Low complexity" evidence="4">
    <location>
        <begin position="1729"/>
        <end position="1738"/>
    </location>
</feature>
<dbReference type="InterPro" id="IPR014031">
    <property type="entry name" value="Ketoacyl_synth_C"/>
</dbReference>
<dbReference type="InterPro" id="IPR036291">
    <property type="entry name" value="NAD(P)-bd_dom_sf"/>
</dbReference>
<dbReference type="Pfam" id="PF00109">
    <property type="entry name" value="ketoacyl-synt"/>
    <property type="match status" value="1"/>
</dbReference>
<sequence length="2628" mass="269279">MTTAPSASPVASPANPADRDPLDARELVVVITPFAEPSASLVAAVQRAGGLGVLDLGLLAGPARDALRDAARWAPGRFGVRAAPGCPLDPDELPASVGTVVLVARSGPDPRSGPVAWADAGPGPGSRWDIGALTSRWRTSGPRGEARRRVWAEVTSVAQARDAVAAGVEGLIARGNESGGPVGDLTTFTLLQHLLAQAFVTTEGAPLPVFAAGGIGPATAAAAVAGGAAGVVLDSQLALVREMELPAQVAAAIRAMDGSETTLLAGYRVYTRPDLPVAAMTGAAMAGAATAIPFRLGARDLRNQFLPVGQDGAFAADLADRHVTAGGVVRAVRQGIREGIAAAARTRPLAPGAPFAAARGLRHPVAQGPMTRVSDRAAFAHAVADEGGLPFLALALMSGEDSRALLEETADLLGDAPWGVGVLGFAPAPLRAAQLAAVHDVRPACAIVAGGRPAQAAPLEAAGIDTFLHVPSPGLLNRFLADGARKFVFEGRECGGHVGPRASFPLWEAQIAGLLEFGTTDQAGPDFFAGLHLLFAGGVHDARSAAMVAAAAGPLAERGASVGVLMGTAYLFTAEAVASGAILPGFQQAALDCERTVLLETSPGHATRCVESAYVHTFLGRRRELIAAGNSRQQMWEELEALNLGRLRVASKGLRREGSEVVTVDPATQARDGMYMIGQVAALRSRRTSIAELHDEVTAQATAGLAARSAELRSAEPRPADRSAAPGRPAARPLDIAIVGMSAIFPDAPDLASFWANIVAGNDAIREVPADRWDAEVYYHPDAVLRDAGRRTPSRWGGFLPQVPFDALAYGIPPKSLRSIETSQLLALEVAARALRGAGYDAGQKDVGQKTAGESRAFDRSRTSVVFGTEAGTDLSGAYSFRSLWPALLGDLPAELEEFLPELDEDSFPGMLANVIAGRVANRLDLGGVNFTVDAACASSLAALDAACKELVAGTSDMVLCGGVDTHAGAHDFLLFSSVHALSPGGRCRSFDAGADGTSLGEGVAVVVLKRLADAERDGDRIHAVIRAVAGSSDGRALGLTAPRKAGQVLSLERAYGRAGISPSEIGLLEAHATGTVVGDRTELATLTEVFTNHGATPGQCAVGSVKSQIGHTKCAAGLAGLIKMAKAVETGVRPPTLHIDTPNAYWDAESSPFYFDDVAKPWVAPAERRHAGVSAFGFGGTNFHVVLSAYDGGPEPAHGLDSWPAELFVVRGTDRAAATRALDRLAELIVANDAAGRPFRLRDLASTVCAERGGPVQLAFVADDLDALPTAIDQARTFTSNPRAGLFVRDQDADPGATAFLFPGQGSQRPGMLADLFIAFPRLRSVLDLAPRWADTMFPPAAFSREQKAAQAAAITDTRAAQPTLGLAGLAVHDLLTSLGVRPDHVAGHSYGELVALCAAGALDRRDLIGLSEARAAAILAAAGDDPGTMAAVSASVEQVRAALDGAVTGGEAGPGRVVVANHNAPRQSVISGPTDAVAAAVAALGRAGISAKPIPVACAFHSPVVTEAATALAARLDEVEVEAPTLPVWSNTTAGPYPGSPDEVRATLAGQVAAPVRFVEQIEAMYAAGVRTFVEAGPGRVLAQLVGRILAGRPHRVVATDVAGEPGLRRLLLALAELAAVGVELDPSALFTGRDARVVSATDLPRRPGWLIDGAYVRTPDGRFLPGGLRPPTRLTVRTTSPGVASVPGAASVPEIVGVRGFVEDTVAPAPPFDRAGVTDHSETTDDPAAGPAGLAELGGDGPVDAVVLEFLRTTRELVAAQRDVVLGYLGIDPTGLARPGQLPEGRPADLVRPRPGVVSDDVPGFVPPRPGVVSDDVPGFVPPRPGVVSDDVPDMAAASRVVLDRAAVSAAVVGVIGEQTGYPVEMLEPDLDLEADLSIDSIKRTEILGELAQRLGLVDAGSGELGEEAVEELAAIKTVRGIVDWLTDPPGAVSGVPGAGEVDLVAAVDRVAAASRVVLDRAAVSAAVVGVIGEQTGYPVEMLEPDLDLEADLSIDSIKRTEILGELAQRLGLVDAGSGELGEEVVEELAAIKTVRGIVDWIVASVDPDAAGATEPAEPTGPGRSAGVAKSGGAGSTAAIPLRRFVVEPEIVPVPSTPEPVGRAGSLAGARFLLVEGGLGVGLELATLLEQAGAEARILAADDRGLVGQVRAGAGADGLVWIASIDPGAGDHAVLPAAFAALRAAALGGSRRMLVATGHGGRFGRPSPHGTGALAPGDAGDEGIQLTPGMGLAGLVRTIAWEVPDIAVRLVDVEPKDEPRRIAESLLVELLTPGGPSVVGYRDGVRATPRIRPVELGVAGDVGDVGAAGYAGELPAELGPSSVVLLTGGARGITAAVAVELARRSGCAIELIGRTPPPTGPEDPVTADALDAPALRRALVATGVRRPAEIESQVARLLAEREVRTTLEVLGRLASSVRYHAMDVRDGAAVASVVADVYARHGRLDGVVHGAGILADRLLRDKTPESFDQVYRTKIDGARALLAALRDDVGFVALFGSVAGVFGNRGQVDYAAANDALDTLAGACAGRFAGRVVSVDWGPWGSARDFVARAGGPAPAVTGGAVAGAAGVTGGGMVSPELAREYARRGIGLIDPADGVAALLRELAAPAGTPAQVVYMCASVESFDA</sequence>
<dbReference type="InterPro" id="IPR016035">
    <property type="entry name" value="Acyl_Trfase/lysoPLipase"/>
</dbReference>
<dbReference type="InterPro" id="IPR052568">
    <property type="entry name" value="PKS-FAS_Synthase"/>
</dbReference>
<dbReference type="InterPro" id="IPR013968">
    <property type="entry name" value="PKS_KR"/>
</dbReference>
<dbReference type="eggNOG" id="COG3321">
    <property type="taxonomic scope" value="Bacteria"/>
</dbReference>
<feature type="region of interest" description="Disordered" evidence="4">
    <location>
        <begin position="1712"/>
        <end position="1741"/>
    </location>
</feature>
<dbReference type="InterPro" id="IPR014030">
    <property type="entry name" value="Ketoacyl_synth_N"/>
</dbReference>
<dbReference type="Gene3D" id="3.30.70.250">
    <property type="entry name" value="Malonyl-CoA ACP transacylase, ACP-binding"/>
    <property type="match status" value="1"/>
</dbReference>
<reference evidence="6 7" key="1">
    <citation type="journal article" date="2007" name="Genome Res.">
        <title>Genome characteristics of facultatively symbiotic Frankia sp. strains reflect host range and host plant biogeography.</title>
        <authorList>
            <person name="Normand P."/>
            <person name="Lapierre P."/>
            <person name="Tisa L.S."/>
            <person name="Gogarten J.P."/>
            <person name="Alloisio N."/>
            <person name="Bagnarol E."/>
            <person name="Bassi C.A."/>
            <person name="Berry A.M."/>
            <person name="Bickhart D.M."/>
            <person name="Choisne N."/>
            <person name="Couloux A."/>
            <person name="Cournoyer B."/>
            <person name="Cruveiller S."/>
            <person name="Daubin V."/>
            <person name="Demange N."/>
            <person name="Francino M.P."/>
            <person name="Goltsman E."/>
            <person name="Huang Y."/>
            <person name="Kopp O.R."/>
            <person name="Labarre L."/>
            <person name="Lapidus A."/>
            <person name="Lavire C."/>
            <person name="Marechal J."/>
            <person name="Martinez M."/>
            <person name="Mastronunzio J.E."/>
            <person name="Mullin B.C."/>
            <person name="Niemann J."/>
            <person name="Pujic P."/>
            <person name="Rawnsley T."/>
            <person name="Rouy Z."/>
            <person name="Schenowitz C."/>
            <person name="Sellstedt A."/>
            <person name="Tavares F."/>
            <person name="Tomkins J.P."/>
            <person name="Vallenet D."/>
            <person name="Valverde C."/>
            <person name="Wall L.G."/>
            <person name="Wang Y."/>
            <person name="Medigue C."/>
            <person name="Benson D.R."/>
        </authorList>
    </citation>
    <scope>NUCLEOTIDE SEQUENCE [LARGE SCALE GENOMIC DNA]</scope>
    <source>
        <strain evidence="7">DSM 45818 / CECT 9043 / CcI3</strain>
    </source>
</reference>
<dbReference type="InterPro" id="IPR016036">
    <property type="entry name" value="Malonyl_transacylase_ACP-bd"/>
</dbReference>
<dbReference type="PANTHER" id="PTHR43074:SF1">
    <property type="entry name" value="BETA-KETOACYL SYNTHASE FAMILY PROTEIN-RELATED"/>
    <property type="match status" value="1"/>
</dbReference>
<dbReference type="GO" id="GO:0006633">
    <property type="term" value="P:fatty acid biosynthetic process"/>
    <property type="evidence" value="ECO:0007669"/>
    <property type="project" value="InterPro"/>
</dbReference>
<dbReference type="InterPro" id="IPR036736">
    <property type="entry name" value="ACP-like_sf"/>
</dbReference>
<dbReference type="Proteomes" id="UP000001937">
    <property type="component" value="Chromosome"/>
</dbReference>
<dbReference type="Gene3D" id="3.40.366.10">
    <property type="entry name" value="Malonyl-Coenzyme A Acyl Carrier Protein, domain 2"/>
    <property type="match status" value="1"/>
</dbReference>
<evidence type="ECO:0000259" key="5">
    <source>
        <dbReference type="PROSITE" id="PS52004"/>
    </source>
</evidence>
<evidence type="ECO:0000313" key="6">
    <source>
        <dbReference type="EMBL" id="ABD10310.1"/>
    </source>
</evidence>
<dbReference type="InterPro" id="IPR009081">
    <property type="entry name" value="PP-bd_ACP"/>
</dbReference>
<dbReference type="Pfam" id="PF00550">
    <property type="entry name" value="PP-binding"/>
    <property type="match status" value="2"/>
</dbReference>
<evidence type="ECO:0000313" key="7">
    <source>
        <dbReference type="Proteomes" id="UP000001937"/>
    </source>
</evidence>
<dbReference type="SUPFAM" id="SSF51395">
    <property type="entry name" value="FMN-linked oxidoreductases"/>
    <property type="match status" value="1"/>
</dbReference>
<dbReference type="PhylomeDB" id="Q2JEI2"/>
<accession>Q2JEI2</accession>
<dbReference type="SUPFAM" id="SSF47336">
    <property type="entry name" value="ACP-like"/>
    <property type="match status" value="2"/>
</dbReference>
<dbReference type="KEGG" id="fra:Francci3_0926"/>
<proteinExistence type="predicted"/>
<keyword evidence="3" id="KW-0808">Transferase</keyword>
<dbReference type="RefSeq" id="WP_011435378.1">
    <property type="nucleotide sequence ID" value="NC_007777.1"/>
</dbReference>
<protein>
    <submittedName>
        <fullName evidence="6">Beta-ketoacyl synthase</fullName>
    </submittedName>
</protein>
<dbReference type="Gene3D" id="3.20.20.70">
    <property type="entry name" value="Aldolase class I"/>
    <property type="match status" value="2"/>
</dbReference>
<dbReference type="SUPFAM" id="SSF51412">
    <property type="entry name" value="Inosine monophosphate dehydrogenase (IMPDH)"/>
    <property type="match status" value="1"/>
</dbReference>
<dbReference type="Gene3D" id="3.40.50.720">
    <property type="entry name" value="NAD(P)-binding Rossmann-like Domain"/>
    <property type="match status" value="1"/>
</dbReference>
<dbReference type="HOGENOM" id="CLU_000022_30_1_11"/>
<keyword evidence="2" id="KW-0597">Phosphoprotein</keyword>
<dbReference type="InterPro" id="IPR020841">
    <property type="entry name" value="PKS_Beta-ketoAc_synthase_dom"/>
</dbReference>
<dbReference type="STRING" id="106370.Francci3_0926"/>
<dbReference type="Gene3D" id="1.10.1200.10">
    <property type="entry name" value="ACP-like"/>
    <property type="match status" value="2"/>
</dbReference>
<dbReference type="InterPro" id="IPR057326">
    <property type="entry name" value="KR_dom"/>
</dbReference>
<dbReference type="OrthoDB" id="9808669at2"/>
<dbReference type="Pfam" id="PF02801">
    <property type="entry name" value="Ketoacyl-synt_C"/>
    <property type="match status" value="1"/>
</dbReference>
<dbReference type="Pfam" id="PF08659">
    <property type="entry name" value="KR"/>
    <property type="match status" value="1"/>
</dbReference>
<dbReference type="EMBL" id="CP000249">
    <property type="protein sequence ID" value="ABD10310.1"/>
    <property type="molecule type" value="Genomic_DNA"/>
</dbReference>
<evidence type="ECO:0000256" key="2">
    <source>
        <dbReference type="ARBA" id="ARBA00022553"/>
    </source>
</evidence>
<dbReference type="InterPro" id="IPR014043">
    <property type="entry name" value="Acyl_transferase_dom"/>
</dbReference>
<dbReference type="InterPro" id="IPR016039">
    <property type="entry name" value="Thiolase-like"/>
</dbReference>
<dbReference type="Pfam" id="PF00698">
    <property type="entry name" value="Acyl_transf_1"/>
    <property type="match status" value="1"/>
</dbReference>
<dbReference type="eggNOG" id="COG2070">
    <property type="taxonomic scope" value="Bacteria"/>
</dbReference>
<evidence type="ECO:0000256" key="1">
    <source>
        <dbReference type="ARBA" id="ARBA00022450"/>
    </source>
</evidence>
<dbReference type="InterPro" id="IPR013785">
    <property type="entry name" value="Aldolase_TIM"/>
</dbReference>
<dbReference type="InterPro" id="IPR018201">
    <property type="entry name" value="Ketoacyl_synth_AS"/>
</dbReference>
<dbReference type="SUPFAM" id="SSF53901">
    <property type="entry name" value="Thiolase-like"/>
    <property type="match status" value="1"/>
</dbReference>
<keyword evidence="1" id="KW-0596">Phosphopantetheine</keyword>
<evidence type="ECO:0000256" key="3">
    <source>
        <dbReference type="ARBA" id="ARBA00022679"/>
    </source>
</evidence>
<evidence type="ECO:0000256" key="4">
    <source>
        <dbReference type="SAM" id="MobiDB-lite"/>
    </source>
</evidence>
<dbReference type="SUPFAM" id="SSF51735">
    <property type="entry name" value="NAD(P)-binding Rossmann-fold domains"/>
    <property type="match status" value="2"/>
</dbReference>
<gene>
    <name evidence="6" type="ordered locus">Francci3_0926</name>
</gene>
<dbReference type="Pfam" id="PF03060">
    <property type="entry name" value="NMO"/>
    <property type="match status" value="2"/>
</dbReference>
<dbReference type="Gene3D" id="3.40.47.10">
    <property type="match status" value="1"/>
</dbReference>
<dbReference type="PANTHER" id="PTHR43074">
    <property type="entry name" value="OMEGA-3 POLYUNSATURATED FATTY ACID SYNTHASE PFAB-RELATED"/>
    <property type="match status" value="1"/>
</dbReference>
<feature type="region of interest" description="Disordered" evidence="4">
    <location>
        <begin position="2053"/>
        <end position="2075"/>
    </location>
</feature>
<dbReference type="SMART" id="SM00825">
    <property type="entry name" value="PKS_KS"/>
    <property type="match status" value="1"/>
</dbReference>